<keyword evidence="2" id="KW-1185">Reference proteome</keyword>
<dbReference type="EMBL" id="CAJVQB010152811">
    <property type="protein sequence ID" value="CAG8855765.1"/>
    <property type="molecule type" value="Genomic_DNA"/>
</dbReference>
<comment type="caution">
    <text evidence="1">The sequence shown here is derived from an EMBL/GenBank/DDBJ whole genome shotgun (WGS) entry which is preliminary data.</text>
</comment>
<proteinExistence type="predicted"/>
<accession>A0ABN7XMK6</accession>
<gene>
    <name evidence="1" type="ORF">GMARGA_LOCUS44586</name>
</gene>
<feature type="non-terminal residue" evidence="1">
    <location>
        <position position="102"/>
    </location>
</feature>
<feature type="non-terminal residue" evidence="1">
    <location>
        <position position="1"/>
    </location>
</feature>
<dbReference type="Proteomes" id="UP000789901">
    <property type="component" value="Unassembled WGS sequence"/>
</dbReference>
<organism evidence="1 2">
    <name type="scientific">Gigaspora margarita</name>
    <dbReference type="NCBI Taxonomy" id="4874"/>
    <lineage>
        <taxon>Eukaryota</taxon>
        <taxon>Fungi</taxon>
        <taxon>Fungi incertae sedis</taxon>
        <taxon>Mucoromycota</taxon>
        <taxon>Glomeromycotina</taxon>
        <taxon>Glomeromycetes</taxon>
        <taxon>Diversisporales</taxon>
        <taxon>Gigasporaceae</taxon>
        <taxon>Gigaspora</taxon>
    </lineage>
</organism>
<evidence type="ECO:0000313" key="2">
    <source>
        <dbReference type="Proteomes" id="UP000789901"/>
    </source>
</evidence>
<reference evidence="1 2" key="1">
    <citation type="submission" date="2021-06" db="EMBL/GenBank/DDBJ databases">
        <authorList>
            <person name="Kallberg Y."/>
            <person name="Tangrot J."/>
            <person name="Rosling A."/>
        </authorList>
    </citation>
    <scope>NUCLEOTIDE SEQUENCE [LARGE SCALE GENOMIC DNA]</scope>
    <source>
        <strain evidence="1 2">120-4 pot B 10/14</strain>
    </source>
</reference>
<evidence type="ECO:0000313" key="1">
    <source>
        <dbReference type="EMBL" id="CAG8855765.1"/>
    </source>
</evidence>
<protein>
    <submittedName>
        <fullName evidence="1">9463_t:CDS:1</fullName>
    </submittedName>
</protein>
<sequence length="102" mass="11526">IPVGNLYRDVIDSTKVINIQIRKNPSFDLVLGQDWLRMCKAKISFGFSSKTCSHYAKIVIDCMSIPLIEENSNKASSVKNDPHKSDLSLEELTNMLKNLSLR</sequence>
<name>A0ABN7XMK6_GIGMA</name>